<proteinExistence type="predicted"/>
<dbReference type="EnsemblMetazoa" id="PPAI004715-RA">
    <property type="protein sequence ID" value="PPAI004715-PA"/>
    <property type="gene ID" value="PPAI004715"/>
</dbReference>
<name>A0A1B0DAL0_PHLPP</name>
<organism evidence="1 2">
    <name type="scientific">Phlebotomus papatasi</name>
    <name type="common">Sandfly</name>
    <dbReference type="NCBI Taxonomy" id="29031"/>
    <lineage>
        <taxon>Eukaryota</taxon>
        <taxon>Metazoa</taxon>
        <taxon>Ecdysozoa</taxon>
        <taxon>Arthropoda</taxon>
        <taxon>Hexapoda</taxon>
        <taxon>Insecta</taxon>
        <taxon>Pterygota</taxon>
        <taxon>Neoptera</taxon>
        <taxon>Endopterygota</taxon>
        <taxon>Diptera</taxon>
        <taxon>Nematocera</taxon>
        <taxon>Psychodoidea</taxon>
        <taxon>Psychodidae</taxon>
        <taxon>Phlebotomus</taxon>
        <taxon>Phlebotomus</taxon>
    </lineage>
</organism>
<dbReference type="EMBL" id="AJVK01029177">
    <property type="status" value="NOT_ANNOTATED_CDS"/>
    <property type="molecule type" value="Genomic_DNA"/>
</dbReference>
<sequence length="41" mass="4841">MWSTQGSGLFKLNTSRLEMQDYMSVKCRLSQKLVHEFICML</sequence>
<evidence type="ECO:0000313" key="2">
    <source>
        <dbReference type="Proteomes" id="UP000092462"/>
    </source>
</evidence>
<dbReference type="VEuPathDB" id="VectorBase:PPAI004715"/>
<evidence type="ECO:0000313" key="1">
    <source>
        <dbReference type="EnsemblMetazoa" id="PPAI004715-PA"/>
    </source>
</evidence>
<dbReference type="AlphaFoldDB" id="A0A1B0DAL0"/>
<reference evidence="1" key="1">
    <citation type="submission" date="2022-08" db="UniProtKB">
        <authorList>
            <consortium name="EnsemblMetazoa"/>
        </authorList>
    </citation>
    <scope>IDENTIFICATION</scope>
    <source>
        <strain evidence="1">Israel</strain>
    </source>
</reference>
<dbReference type="Proteomes" id="UP000092462">
    <property type="component" value="Unassembled WGS sequence"/>
</dbReference>
<keyword evidence="2" id="KW-1185">Reference proteome</keyword>
<accession>A0A1B0DAL0</accession>
<protein>
    <submittedName>
        <fullName evidence="1">Uncharacterized protein</fullName>
    </submittedName>
</protein>